<evidence type="ECO:0008006" key="3">
    <source>
        <dbReference type="Google" id="ProtNLM"/>
    </source>
</evidence>
<proteinExistence type="predicted"/>
<dbReference type="InterPro" id="IPR058154">
    <property type="entry name" value="Bxb1_TTP-like"/>
</dbReference>
<organism evidence="1 2">
    <name type="scientific">Micromonospora cathayae</name>
    <dbReference type="NCBI Taxonomy" id="3028804"/>
    <lineage>
        <taxon>Bacteria</taxon>
        <taxon>Bacillati</taxon>
        <taxon>Actinomycetota</taxon>
        <taxon>Actinomycetes</taxon>
        <taxon>Micromonosporales</taxon>
        <taxon>Micromonosporaceae</taxon>
        <taxon>Micromonospora</taxon>
    </lineage>
</organism>
<evidence type="ECO:0000313" key="2">
    <source>
        <dbReference type="Proteomes" id="UP001219605"/>
    </source>
</evidence>
<reference evidence="1 2" key="1">
    <citation type="submission" date="2023-02" db="EMBL/GenBank/DDBJ databases">
        <authorList>
            <person name="Mo P."/>
        </authorList>
    </citation>
    <scope>NUCLEOTIDE SEQUENCE [LARGE SCALE GENOMIC DNA]</scope>
    <source>
        <strain evidence="1 2">HUAS 3</strain>
    </source>
</reference>
<dbReference type="Pfam" id="PF25681">
    <property type="entry name" value="Phage_TTP_17"/>
    <property type="match status" value="1"/>
</dbReference>
<dbReference type="EMBL" id="CP118615">
    <property type="protein sequence ID" value="WDZ87185.1"/>
    <property type="molecule type" value="Genomic_DNA"/>
</dbReference>
<evidence type="ECO:0000313" key="1">
    <source>
        <dbReference type="EMBL" id="WDZ87185.1"/>
    </source>
</evidence>
<sequence>MATPTIQPGQIKTGPGLIIYKYGLTTMPTVTAAASKVVFDYATDGWIQVGATEAGLTYTESTSTEAIRVAESAYPVRTVTTEKGGTIAFTMSHISDVNWKLAMNGGTITVTGSGATKLSTYVPPLVGAEVRVALGFISLDGDEAIVWPQVFNGGSVETARSELATKAGLPVEFAVELPDPTILATPYKRWTAGALAQGT</sequence>
<name>A0ABY7ZVV2_9ACTN</name>
<gene>
    <name evidence="1" type="ORF">PVK37_12655</name>
</gene>
<protein>
    <recommendedName>
        <fullName evidence="3">Phage major tail protein, phi13 family</fullName>
    </recommendedName>
</protein>
<dbReference type="Proteomes" id="UP001219605">
    <property type="component" value="Chromosome"/>
</dbReference>
<accession>A0ABY7ZVV2</accession>
<keyword evidence="2" id="KW-1185">Reference proteome</keyword>
<dbReference type="RefSeq" id="WP_275034094.1">
    <property type="nucleotide sequence ID" value="NZ_CP118615.1"/>
</dbReference>